<dbReference type="GO" id="GO:0034058">
    <property type="term" value="P:endosomal vesicle fusion"/>
    <property type="evidence" value="ECO:0007669"/>
    <property type="project" value="TreeGrafter"/>
</dbReference>
<evidence type="ECO:0000256" key="1">
    <source>
        <dbReference type="SAM" id="MobiDB-lite"/>
    </source>
</evidence>
<gene>
    <name evidence="3" type="ORF">PPROV_000038800</name>
</gene>
<dbReference type="GO" id="GO:0005770">
    <property type="term" value="C:late endosome"/>
    <property type="evidence" value="ECO:0007669"/>
    <property type="project" value="TreeGrafter"/>
</dbReference>
<evidence type="ECO:0000313" key="4">
    <source>
        <dbReference type="Proteomes" id="UP000660262"/>
    </source>
</evidence>
<feature type="compositionally biased region" description="Basic and acidic residues" evidence="1">
    <location>
        <begin position="230"/>
        <end position="241"/>
    </location>
</feature>
<organism evidence="3 4">
    <name type="scientific">Pycnococcus provasolii</name>
    <dbReference type="NCBI Taxonomy" id="41880"/>
    <lineage>
        <taxon>Eukaryota</taxon>
        <taxon>Viridiplantae</taxon>
        <taxon>Chlorophyta</taxon>
        <taxon>Pseudoscourfieldiophyceae</taxon>
        <taxon>Pseudoscourfieldiales</taxon>
        <taxon>Pycnococcaceae</taxon>
        <taxon>Pycnococcus</taxon>
    </lineage>
</organism>
<accession>A0A830H530</accession>
<reference evidence="3" key="1">
    <citation type="submission" date="2020-10" db="EMBL/GenBank/DDBJ databases">
        <title>Unveiling of a novel bifunctional photoreceptor, Dualchrome1, isolated from a cosmopolitan green alga.</title>
        <authorList>
            <person name="Suzuki S."/>
            <person name="Kawachi M."/>
        </authorList>
    </citation>
    <scope>NUCLEOTIDE SEQUENCE</scope>
    <source>
        <strain evidence="3">NIES 2893</strain>
    </source>
</reference>
<dbReference type="GO" id="GO:0006623">
    <property type="term" value="P:protein targeting to vacuole"/>
    <property type="evidence" value="ECO:0007669"/>
    <property type="project" value="InterPro"/>
</dbReference>
<dbReference type="InterPro" id="IPR025941">
    <property type="entry name" value="Vps8_central_dom"/>
</dbReference>
<dbReference type="GO" id="GO:0030897">
    <property type="term" value="C:HOPS complex"/>
    <property type="evidence" value="ECO:0007669"/>
    <property type="project" value="TreeGrafter"/>
</dbReference>
<feature type="region of interest" description="Disordered" evidence="1">
    <location>
        <begin position="37"/>
        <end position="61"/>
    </location>
</feature>
<dbReference type="OrthoDB" id="289913at2759"/>
<feature type="compositionally biased region" description="Pro residues" evidence="1">
    <location>
        <begin position="246"/>
        <end position="257"/>
    </location>
</feature>
<dbReference type="PANTHER" id="PTHR12616:SF8">
    <property type="entry name" value="VACUOLAR PROTEIN SORTING-ASSOCIATED PROTEIN 8 HOMOLOG"/>
    <property type="match status" value="1"/>
</dbReference>
<dbReference type="Proteomes" id="UP000660262">
    <property type="component" value="Unassembled WGS sequence"/>
</dbReference>
<name>A0A830H530_9CHLO</name>
<feature type="compositionally biased region" description="Low complexity" evidence="1">
    <location>
        <begin position="41"/>
        <end position="61"/>
    </location>
</feature>
<evidence type="ECO:0000259" key="2">
    <source>
        <dbReference type="Pfam" id="PF12816"/>
    </source>
</evidence>
<dbReference type="PANTHER" id="PTHR12616">
    <property type="entry name" value="VACUOLAR PROTEIN SORTING VPS41"/>
    <property type="match status" value="1"/>
</dbReference>
<feature type="compositionally biased region" description="Basic and acidic residues" evidence="1">
    <location>
        <begin position="213"/>
        <end position="222"/>
    </location>
</feature>
<feature type="region of interest" description="Disordered" evidence="1">
    <location>
        <begin position="1884"/>
        <end position="1907"/>
    </location>
</feature>
<feature type="region of interest" description="Disordered" evidence="1">
    <location>
        <begin position="723"/>
        <end position="742"/>
    </location>
</feature>
<comment type="caution">
    <text evidence="3">The sequence shown here is derived from an EMBL/GenBank/DDBJ whole genome shotgun (WGS) entry which is preliminary data.</text>
</comment>
<proteinExistence type="predicted"/>
<sequence>MSSFRSSISGDDALADVDALDEVVGDDAMDVEHLLSRYGGSSSSSSSAAVSAASSPRAPASMGVVGVHGVDDPLAGLGSTLNVAQREVTLSDTMNMRPAAAPRSVESVDGDGMSTVDHIGSDAGASTIYSYTTHRAAHGSPRSPRSVAPTGSISPTSCVSDTPSLAPSVWSLDGGMPPPWGGIDKERERATASTSSAGALQMPGSSRTPTVSEHGETVDERASLPPLGRLVERGTEEEQKETTSPPQLPSPPPPPVIPDVDTALRHVNEDLATFGVEGSRALTVSPLSHDHAGSILSAAVQHVPTLPSLSEVSIEAELAAPPPPPPGAMYLEAMQRREAEAVGGASEQGAKPAVGPAGDQGAEARRHQHRHLVSTFARAAADGQSARQAAFASGGAQTDSRACGGFPAVASRVGALAVAASEDLLSRQTASALTEAYGDATCTCACARMAFIGTAKGYTLCFDTALAGGSNAQSSGGIKLVYALHDTPQQPVAGALGAVTCLAAARRGGDAGATTSSESADAAMVSLHVLTGYAGGAVVFWELPQRATNQGQTADGQQQGAGQHPRKLKVLADAHPAATRCCRFAVGSGAMRAFTCDAAGSLRVWKLARGSLGLGGTSVTSREIIPGGNAAGAIADVASIPVPTVDPVSSAPAGNVAGASASEDSDESTASLAISAAGAAIALVGDALLRASEDPTELWAVFTAKGGSVLRHQMSKLDVMLRFKPPPRLPSDRPDTPRPEPRIAWRPVVGSLSLAVAWGGGVSIYVIPAAAARRGAAAAAQQPSSGGSTEPQAAPTAAMDSESTLACAIALPEGSRAVSCHWLSPAALAVADQSGGVSIMRYSPPGDNGKVAAALHFIEAIPLAAQDALPSTDALAAASSWAGAGPCVFAIDPKMHLRRVRWLTLSARSKALMACSDWPGSLFASICAFLCANGQSSLLPKSESGDGSIEAAILGGAPPRAAPDALGALASELARSFCEHHLTTAVELGTAQNQTLERAARTAIGLCLLCEQHTFALEELLELFQLNGCENLYLEALEPFIANGTLRTLPPEAASLLARYLCDTLSQPDRFERLALSLDVMSMDFNLFYQLCVSHHLTAALVRLVCSDGLADYRSAVEALLTAVETAEGNAAISASATRLLVFVSQTMRGERYPPGRGRLQNTGAEDDARAQVMRWLLDGESAGLSRYLAACMKGSASGDALSQVAHAAWLPFLDATDGWECTLASGARVGQALFDAGAAMLLMSTEDETSTSSLMAPEMREACAYACAFLTCRGRSRASSARQGSISTIVSALAEAAARRREMAAEVEANGDLAGAIAQNDAADLLDGELFPLAEFALAAKPPSLAPGEALSLARTHELPRLEAAALEAEGDALGALMAHLRMIPSQNRTGTKPSIAASSGATQRAFEAARRVLRDELNLPKGTNDALPQRQRSQVLGEVFPALVRIDRTAAAELIATHMPPETRRQLLFESLAAPEAERARFDLLHALLVPPDPIPGAHPPPMEEVELYVDTLCRFAPNDVAPFLARHGGGSADAGMVGGVGASPLLRYRVEACLAIVQRHGVTDAAAHLMERLGDANGAARIRLTNFEEAVNKLVFAAIRGDAGTGLEAAIMKMSAASTSASPSSTPRSRRASFGGAWDEAASSESTWSTCARALDASAELLLRSGPALSMHTTPRRASTVDASSAAASHSASPKNAADALWLGILRVPLASLRALRRLEADVDVLVAATRGGDAPSTPTFAGQMQPPSLASGALDLSARLGLLRASLAQLCDRTLHKMATESSLNSVARRLVDAAQPDGDAGSVRAALREALSSCRHEVEALSAVSAALRYDAASSMYALRGVRASAARGCAITFLSEAIDEVPAFAARSPASRDKLGTFAPAPMPRTPGSLPDHPALGRSII</sequence>
<dbReference type="EMBL" id="BNJQ01000001">
    <property type="protein sequence ID" value="GHP01632.1"/>
    <property type="molecule type" value="Genomic_DNA"/>
</dbReference>
<feature type="compositionally biased region" description="Polar residues" evidence="1">
    <location>
        <begin position="149"/>
        <end position="165"/>
    </location>
</feature>
<feature type="region of interest" description="Disordered" evidence="1">
    <location>
        <begin position="135"/>
        <end position="258"/>
    </location>
</feature>
<feature type="region of interest" description="Disordered" evidence="1">
    <location>
        <begin position="338"/>
        <end position="368"/>
    </location>
</feature>
<dbReference type="Pfam" id="PF12816">
    <property type="entry name" value="TPR_Vps8"/>
    <property type="match status" value="1"/>
</dbReference>
<feature type="compositionally biased region" description="Polar residues" evidence="1">
    <location>
        <begin position="191"/>
        <end position="211"/>
    </location>
</feature>
<dbReference type="InterPro" id="IPR045111">
    <property type="entry name" value="Vps41/Vps8"/>
</dbReference>
<feature type="domain" description="Vacuolar protein sorting-associated protein 8 central" evidence="2">
    <location>
        <begin position="1032"/>
        <end position="1183"/>
    </location>
</feature>
<feature type="compositionally biased region" description="Basic and acidic residues" evidence="1">
    <location>
        <begin position="730"/>
        <end position="742"/>
    </location>
</feature>
<protein>
    <recommendedName>
        <fullName evidence="2">Vacuolar protein sorting-associated protein 8 central domain-containing protein</fullName>
    </recommendedName>
</protein>
<keyword evidence="4" id="KW-1185">Reference proteome</keyword>
<evidence type="ECO:0000313" key="3">
    <source>
        <dbReference type="EMBL" id="GHP01632.1"/>
    </source>
</evidence>